<evidence type="ECO:0000256" key="6">
    <source>
        <dbReference type="SAM" id="Coils"/>
    </source>
</evidence>
<evidence type="ECO:0000256" key="7">
    <source>
        <dbReference type="SAM" id="MobiDB-lite"/>
    </source>
</evidence>
<name>Q22RF5_TETTS</name>
<keyword evidence="1 4" id="KW-0479">Metal-binding</keyword>
<dbReference type="HOGENOM" id="CLU_552667_0_0_1"/>
<evidence type="ECO:0000256" key="1">
    <source>
        <dbReference type="ARBA" id="ARBA00022723"/>
    </source>
</evidence>
<dbReference type="PANTHER" id="PTHR22748:SF6">
    <property type="entry name" value="DNA-(APURINIC OR APYRIMIDINIC SITE) ENDONUCLEASE"/>
    <property type="match status" value="1"/>
</dbReference>
<dbReference type="EMBL" id="GG662845">
    <property type="protein sequence ID" value="EAR88167.1"/>
    <property type="molecule type" value="Genomic_DNA"/>
</dbReference>
<feature type="binding site" evidence="4">
    <location>
        <position position="69"/>
    </location>
    <ligand>
        <name>Mg(2+)</name>
        <dbReference type="ChEBI" id="CHEBI:18420"/>
        <label>1</label>
    </ligand>
</feature>
<dbReference type="InterPro" id="IPR036691">
    <property type="entry name" value="Endo/exonu/phosph_ase_sf"/>
</dbReference>
<keyword evidence="4" id="KW-0464">Manganese</keyword>
<dbReference type="GO" id="GO:0008311">
    <property type="term" value="F:double-stranded DNA 3'-5' DNA exonuclease activity"/>
    <property type="evidence" value="ECO:0007669"/>
    <property type="project" value="TreeGrafter"/>
</dbReference>
<feature type="binding site" evidence="4">
    <location>
        <position position="267"/>
    </location>
    <ligand>
        <name>Mg(2+)</name>
        <dbReference type="ChEBI" id="CHEBI:18420"/>
        <label>1</label>
    </ligand>
</feature>
<dbReference type="RefSeq" id="XP_001008412.1">
    <property type="nucleotide sequence ID" value="XM_001008412.1"/>
</dbReference>
<evidence type="ECO:0000256" key="4">
    <source>
        <dbReference type="PIRSR" id="PIRSR604808-2"/>
    </source>
</evidence>
<evidence type="ECO:0000256" key="3">
    <source>
        <dbReference type="ARBA" id="ARBA00022842"/>
    </source>
</evidence>
<evidence type="ECO:0000256" key="5">
    <source>
        <dbReference type="PIRSR" id="PIRSR604808-3"/>
    </source>
</evidence>
<dbReference type="PANTHER" id="PTHR22748">
    <property type="entry name" value="AP ENDONUCLEASE"/>
    <property type="match status" value="1"/>
</dbReference>
<feature type="binding site" evidence="4">
    <location>
        <position position="103"/>
    </location>
    <ligand>
        <name>Mg(2+)</name>
        <dbReference type="ChEBI" id="CHEBI:18420"/>
        <label>1</label>
    </ligand>
</feature>
<sequence>MNINLLKCLKEQEEYDNILKKNFSGNLCPSDYKQVTSVFYQLKNENKSKDSKLQRFHSDLKQLKILTINIAEFSEQRVGLAQLEKIIQSEEVKGEVDIICLTEILAETWNQFVTERIFENKKPEKMSVININGVNYECFINFSKQLSQRSKGKTKLRSLENNNIAGCAVLISTKFKERPHTVMFDINPTFEQQEQFAIDEENYLCLDQEGRIVTLLFNKFCLISIYAPKDSIKYQEQFDIWQQYFINYIQSLQKELDKDYTFILTGDFNIQRSHQTYQNLVQICVLEEVKGISHSFYKQNSQDKLQIDYTFVSANNKLFKSMKTELVQSFDHLLELTKYHIPFQTIFQHEIQAQNLKNPKTNKIKQDEDSEESEDDIQYLTSINNKIKAAQSQISNIKEEPQSQEVNQEQDEFSFLNQRLSELNLENQNINQSNDSQIQIKVVQDQIIDQNETKQVQYNNQNNLSPKKQKSHGIHKQFQIPSTIKTYKSSESQQ</sequence>
<dbReference type="GO" id="GO:0008081">
    <property type="term" value="F:phosphoric diester hydrolase activity"/>
    <property type="evidence" value="ECO:0007669"/>
    <property type="project" value="TreeGrafter"/>
</dbReference>
<gene>
    <name evidence="8" type="ORF">TTHERM_00016330</name>
</gene>
<dbReference type="InParanoid" id="Q22RF5"/>
<reference evidence="9" key="1">
    <citation type="journal article" date="2006" name="PLoS Biol.">
        <title>Macronuclear genome sequence of the ciliate Tetrahymena thermophila, a model eukaryote.</title>
        <authorList>
            <person name="Eisen J.A."/>
            <person name="Coyne R.S."/>
            <person name="Wu M."/>
            <person name="Wu D."/>
            <person name="Thiagarajan M."/>
            <person name="Wortman J.R."/>
            <person name="Badger J.H."/>
            <person name="Ren Q."/>
            <person name="Amedeo P."/>
            <person name="Jones K.M."/>
            <person name="Tallon L.J."/>
            <person name="Delcher A.L."/>
            <person name="Salzberg S.L."/>
            <person name="Silva J.C."/>
            <person name="Haas B.J."/>
            <person name="Majoros W.H."/>
            <person name="Farzad M."/>
            <person name="Carlton J.M."/>
            <person name="Smith R.K. Jr."/>
            <person name="Garg J."/>
            <person name="Pearlman R.E."/>
            <person name="Karrer K.M."/>
            <person name="Sun L."/>
            <person name="Manning G."/>
            <person name="Elde N.C."/>
            <person name="Turkewitz A.P."/>
            <person name="Asai D.J."/>
            <person name="Wilkes D.E."/>
            <person name="Wang Y."/>
            <person name="Cai H."/>
            <person name="Collins K."/>
            <person name="Stewart B.A."/>
            <person name="Lee S.R."/>
            <person name="Wilamowska K."/>
            <person name="Weinberg Z."/>
            <person name="Ruzzo W.L."/>
            <person name="Wloga D."/>
            <person name="Gaertig J."/>
            <person name="Frankel J."/>
            <person name="Tsao C.-C."/>
            <person name="Gorovsky M.A."/>
            <person name="Keeling P.J."/>
            <person name="Waller R.F."/>
            <person name="Patron N.J."/>
            <person name="Cherry J.M."/>
            <person name="Stover N.A."/>
            <person name="Krieger C.J."/>
            <person name="del Toro C."/>
            <person name="Ryder H.F."/>
            <person name="Williamson S.C."/>
            <person name="Barbeau R.A."/>
            <person name="Hamilton E.P."/>
            <person name="Orias E."/>
        </authorList>
    </citation>
    <scope>NUCLEOTIDE SEQUENCE [LARGE SCALE GENOMIC DNA]</scope>
    <source>
        <strain evidence="9">SB210</strain>
    </source>
</reference>
<dbReference type="AlphaFoldDB" id="Q22RF5"/>
<dbReference type="SUPFAM" id="SSF56219">
    <property type="entry name" value="DNase I-like"/>
    <property type="match status" value="1"/>
</dbReference>
<feature type="site" description="Transition state stabilizer" evidence="5">
    <location>
        <position position="269"/>
    </location>
</feature>
<feature type="compositionally biased region" description="Polar residues" evidence="7">
    <location>
        <begin position="479"/>
        <end position="494"/>
    </location>
</feature>
<dbReference type="Gene3D" id="3.60.10.10">
    <property type="entry name" value="Endonuclease/exonuclease/phosphatase"/>
    <property type="match status" value="1"/>
</dbReference>
<keyword evidence="6" id="KW-0175">Coiled coil</keyword>
<dbReference type="GO" id="GO:0006284">
    <property type="term" value="P:base-excision repair"/>
    <property type="evidence" value="ECO:0007669"/>
    <property type="project" value="TreeGrafter"/>
</dbReference>
<evidence type="ECO:0000256" key="2">
    <source>
        <dbReference type="ARBA" id="ARBA00022801"/>
    </source>
</evidence>
<keyword evidence="3 4" id="KW-0460">Magnesium</keyword>
<evidence type="ECO:0000313" key="9">
    <source>
        <dbReference type="Proteomes" id="UP000009168"/>
    </source>
</evidence>
<dbReference type="KEGG" id="tet:TTHERM_00016330"/>
<dbReference type="GeneID" id="7826861"/>
<keyword evidence="9" id="KW-1185">Reference proteome</keyword>
<protein>
    <submittedName>
        <fullName evidence="8">Endonuclease/exonuclease/phosphatase family protein</fullName>
    </submittedName>
</protein>
<dbReference type="GO" id="GO:0003906">
    <property type="term" value="F:DNA-(apurinic or apyrimidinic site) endonuclease activity"/>
    <property type="evidence" value="ECO:0007669"/>
    <property type="project" value="TreeGrafter"/>
</dbReference>
<keyword evidence="8" id="KW-0255">Endonuclease</keyword>
<dbReference type="Proteomes" id="UP000009168">
    <property type="component" value="Unassembled WGS sequence"/>
</dbReference>
<keyword evidence="8" id="KW-0540">Nuclease</keyword>
<comment type="cofactor">
    <cofactor evidence="4">
        <name>Mg(2+)</name>
        <dbReference type="ChEBI" id="CHEBI:18420"/>
    </cofactor>
    <cofactor evidence="4">
        <name>Mn(2+)</name>
        <dbReference type="ChEBI" id="CHEBI:29035"/>
    </cofactor>
    <text evidence="4">Probably binds two magnesium or manganese ions per subunit.</text>
</comment>
<keyword evidence="2" id="KW-0378">Hydrolase</keyword>
<feature type="region of interest" description="Disordered" evidence="7">
    <location>
        <begin position="462"/>
        <end position="494"/>
    </location>
</feature>
<organism evidence="8 9">
    <name type="scientific">Tetrahymena thermophila (strain SB210)</name>
    <dbReference type="NCBI Taxonomy" id="312017"/>
    <lineage>
        <taxon>Eukaryota</taxon>
        <taxon>Sar</taxon>
        <taxon>Alveolata</taxon>
        <taxon>Ciliophora</taxon>
        <taxon>Intramacronucleata</taxon>
        <taxon>Oligohymenophorea</taxon>
        <taxon>Hymenostomatida</taxon>
        <taxon>Tetrahymenina</taxon>
        <taxon>Tetrahymenidae</taxon>
        <taxon>Tetrahymena</taxon>
    </lineage>
</organism>
<dbReference type="InterPro" id="IPR004808">
    <property type="entry name" value="AP_endonuc_1"/>
</dbReference>
<feature type="binding site" evidence="4">
    <location>
        <position position="269"/>
    </location>
    <ligand>
        <name>Mg(2+)</name>
        <dbReference type="ChEBI" id="CHEBI:18420"/>
        <label>1</label>
    </ligand>
</feature>
<proteinExistence type="predicted"/>
<dbReference type="GO" id="GO:0005634">
    <property type="term" value="C:nucleus"/>
    <property type="evidence" value="ECO:0007669"/>
    <property type="project" value="TreeGrafter"/>
</dbReference>
<evidence type="ECO:0000313" key="8">
    <source>
        <dbReference type="EMBL" id="EAR88167.1"/>
    </source>
</evidence>
<accession>Q22RF5</accession>
<feature type="coiled-coil region" evidence="6">
    <location>
        <begin position="380"/>
        <end position="433"/>
    </location>
</feature>
<dbReference type="GO" id="GO:0046872">
    <property type="term" value="F:metal ion binding"/>
    <property type="evidence" value="ECO:0007669"/>
    <property type="project" value="UniProtKB-KW"/>
</dbReference>